<dbReference type="PROSITE" id="PS00041">
    <property type="entry name" value="HTH_ARAC_FAMILY_1"/>
    <property type="match status" value="1"/>
</dbReference>
<reference evidence="5 6" key="1">
    <citation type="submission" date="2020-08" db="EMBL/GenBank/DDBJ databases">
        <title>Sequencing the genomes of 1000 actinobacteria strains.</title>
        <authorList>
            <person name="Klenk H.-P."/>
        </authorList>
    </citation>
    <scope>NUCLEOTIDE SEQUENCE [LARGE SCALE GENOMIC DNA]</scope>
    <source>
        <strain evidence="5 6">DSM 44551</strain>
    </source>
</reference>
<keyword evidence="6" id="KW-1185">Reference proteome</keyword>
<evidence type="ECO:0000313" key="6">
    <source>
        <dbReference type="Proteomes" id="UP000572635"/>
    </source>
</evidence>
<dbReference type="GO" id="GO:0003700">
    <property type="term" value="F:DNA-binding transcription factor activity"/>
    <property type="evidence" value="ECO:0007669"/>
    <property type="project" value="InterPro"/>
</dbReference>
<dbReference type="InterPro" id="IPR018062">
    <property type="entry name" value="HTH_AraC-typ_CS"/>
</dbReference>
<protein>
    <submittedName>
        <fullName evidence="5">AraC-like DNA-binding protein</fullName>
    </submittedName>
</protein>
<dbReference type="InterPro" id="IPR009057">
    <property type="entry name" value="Homeodomain-like_sf"/>
</dbReference>
<dbReference type="Pfam" id="PF12852">
    <property type="entry name" value="Cupin_6"/>
    <property type="match status" value="1"/>
</dbReference>
<dbReference type="SMART" id="SM00342">
    <property type="entry name" value="HTH_ARAC"/>
    <property type="match status" value="1"/>
</dbReference>
<dbReference type="AlphaFoldDB" id="A0A7W8QHV3"/>
<dbReference type="Proteomes" id="UP000572635">
    <property type="component" value="Unassembled WGS sequence"/>
</dbReference>
<sequence length="313" mass="33696">MDELTGLLDGPRARGAFLLRTLLEPPWSIRVEDEAPLSLTAVVRGEAYMACEGAEPVRLGPGDVAVVRWNGPYTVADDPASPTRAVIDADQKCHTLYGEPLWETMSLGVRTWGDGEHASTEMLVGTYLVEGEVSRRLLDVLPPLAHVPADSWDTPLPSMLAEEIGRDEPGQEVVLDRLLDLLLIGALRAWFARERSTAPAWYRARTDPVVGRALRLLHADPGRAWTVAGLAAECGASRAALARRFTALVGEAPVAYLTGLRLAIAADLLRDSDATLGSIARKVGYSTPFALSSAFKRAYGVSPTGHRARAAGR</sequence>
<evidence type="ECO:0000256" key="3">
    <source>
        <dbReference type="ARBA" id="ARBA00023163"/>
    </source>
</evidence>
<dbReference type="InterPro" id="IPR032783">
    <property type="entry name" value="AraC_lig"/>
</dbReference>
<keyword evidence="3" id="KW-0804">Transcription</keyword>
<dbReference type="EMBL" id="JACHDB010000001">
    <property type="protein sequence ID" value="MBB5430550.1"/>
    <property type="molecule type" value="Genomic_DNA"/>
</dbReference>
<name>A0A7W8QHV3_9ACTN</name>
<evidence type="ECO:0000256" key="2">
    <source>
        <dbReference type="ARBA" id="ARBA00023125"/>
    </source>
</evidence>
<keyword evidence="2 5" id="KW-0238">DNA-binding</keyword>
<comment type="caution">
    <text evidence="5">The sequence shown here is derived from an EMBL/GenBank/DDBJ whole genome shotgun (WGS) entry which is preliminary data.</text>
</comment>
<gene>
    <name evidence="5" type="ORF">HDA36_000634</name>
</gene>
<dbReference type="RefSeq" id="WP_184388507.1">
    <property type="nucleotide sequence ID" value="NZ_BAAAJD010000023.1"/>
</dbReference>
<feature type="domain" description="HTH araC/xylS-type" evidence="4">
    <location>
        <begin position="211"/>
        <end position="309"/>
    </location>
</feature>
<evidence type="ECO:0000259" key="4">
    <source>
        <dbReference type="PROSITE" id="PS01124"/>
    </source>
</evidence>
<evidence type="ECO:0000313" key="5">
    <source>
        <dbReference type="EMBL" id="MBB5430550.1"/>
    </source>
</evidence>
<dbReference type="InterPro" id="IPR018060">
    <property type="entry name" value="HTH_AraC"/>
</dbReference>
<organism evidence="5 6">
    <name type="scientific">Nocardiopsis composta</name>
    <dbReference type="NCBI Taxonomy" id="157465"/>
    <lineage>
        <taxon>Bacteria</taxon>
        <taxon>Bacillati</taxon>
        <taxon>Actinomycetota</taxon>
        <taxon>Actinomycetes</taxon>
        <taxon>Streptosporangiales</taxon>
        <taxon>Nocardiopsidaceae</taxon>
        <taxon>Nocardiopsis</taxon>
    </lineage>
</organism>
<dbReference type="GO" id="GO:0043565">
    <property type="term" value="F:sequence-specific DNA binding"/>
    <property type="evidence" value="ECO:0007669"/>
    <property type="project" value="InterPro"/>
</dbReference>
<proteinExistence type="predicted"/>
<dbReference type="PANTHER" id="PTHR46796:SF13">
    <property type="entry name" value="HTH-TYPE TRANSCRIPTIONAL ACTIVATOR RHAS"/>
    <property type="match status" value="1"/>
</dbReference>
<evidence type="ECO:0000256" key="1">
    <source>
        <dbReference type="ARBA" id="ARBA00023015"/>
    </source>
</evidence>
<dbReference type="Pfam" id="PF12833">
    <property type="entry name" value="HTH_18"/>
    <property type="match status" value="1"/>
</dbReference>
<dbReference type="PROSITE" id="PS01124">
    <property type="entry name" value="HTH_ARAC_FAMILY_2"/>
    <property type="match status" value="1"/>
</dbReference>
<accession>A0A7W8QHV3</accession>
<dbReference type="PANTHER" id="PTHR46796">
    <property type="entry name" value="HTH-TYPE TRANSCRIPTIONAL ACTIVATOR RHAS-RELATED"/>
    <property type="match status" value="1"/>
</dbReference>
<keyword evidence="1" id="KW-0805">Transcription regulation</keyword>
<dbReference type="Gene3D" id="1.10.10.60">
    <property type="entry name" value="Homeodomain-like"/>
    <property type="match status" value="2"/>
</dbReference>
<dbReference type="InterPro" id="IPR050204">
    <property type="entry name" value="AraC_XylS_family_regulators"/>
</dbReference>
<dbReference type="SUPFAM" id="SSF46689">
    <property type="entry name" value="Homeodomain-like"/>
    <property type="match status" value="2"/>
</dbReference>